<protein>
    <submittedName>
        <fullName evidence="2">Uncharacterized protein</fullName>
    </submittedName>
</protein>
<organism evidence="2">
    <name type="scientific">Oryza nivara</name>
    <name type="common">Indian wild rice</name>
    <name type="synonym">Oryza sativa f. spontanea</name>
    <dbReference type="NCBI Taxonomy" id="4536"/>
    <lineage>
        <taxon>Eukaryota</taxon>
        <taxon>Viridiplantae</taxon>
        <taxon>Streptophyta</taxon>
        <taxon>Embryophyta</taxon>
        <taxon>Tracheophyta</taxon>
        <taxon>Spermatophyta</taxon>
        <taxon>Magnoliopsida</taxon>
        <taxon>Liliopsida</taxon>
        <taxon>Poales</taxon>
        <taxon>Poaceae</taxon>
        <taxon>BOP clade</taxon>
        <taxon>Oryzoideae</taxon>
        <taxon>Oryzeae</taxon>
        <taxon>Oryzinae</taxon>
        <taxon>Oryza</taxon>
    </lineage>
</organism>
<sequence>MGETSMGSNRRRLRRRATGLGHGRLESDSLPIGMNCEPEQPVIGELSQSDHVPCSSSVGVRICSLHNEGSEIVSICSVLRKI</sequence>
<dbReference type="HOGENOM" id="CLU_2562271_0_0_1"/>
<dbReference type="Proteomes" id="UP000006591">
    <property type="component" value="Chromosome 12"/>
</dbReference>
<feature type="region of interest" description="Disordered" evidence="1">
    <location>
        <begin position="1"/>
        <end position="37"/>
    </location>
</feature>
<dbReference type="Gramene" id="ONIVA12G07690.7">
    <property type="protein sequence ID" value="ONIVA12G07690.7"/>
    <property type="gene ID" value="ONIVA12G07690"/>
</dbReference>
<evidence type="ECO:0000313" key="3">
    <source>
        <dbReference type="Proteomes" id="UP000006591"/>
    </source>
</evidence>
<reference evidence="2" key="1">
    <citation type="submission" date="2015-04" db="UniProtKB">
        <authorList>
            <consortium name="EnsemblPlants"/>
        </authorList>
    </citation>
    <scope>IDENTIFICATION</scope>
    <source>
        <strain evidence="2">SL10</strain>
    </source>
</reference>
<name>A0A0E0J8R6_ORYNI</name>
<dbReference type="AlphaFoldDB" id="A0A0E0J8R6"/>
<evidence type="ECO:0000256" key="1">
    <source>
        <dbReference type="SAM" id="MobiDB-lite"/>
    </source>
</evidence>
<keyword evidence="3" id="KW-1185">Reference proteome</keyword>
<dbReference type="EnsemblPlants" id="ONIVA12G07690.7">
    <property type="protein sequence ID" value="ONIVA12G07690.7"/>
    <property type="gene ID" value="ONIVA12G07690"/>
</dbReference>
<evidence type="ECO:0000313" key="2">
    <source>
        <dbReference type="EnsemblPlants" id="ONIVA12G07690.7"/>
    </source>
</evidence>
<proteinExistence type="predicted"/>
<accession>A0A0E0J8R6</accession>
<reference evidence="2" key="2">
    <citation type="submission" date="2018-04" db="EMBL/GenBank/DDBJ databases">
        <title>OnivRS2 (Oryza nivara Reference Sequence Version 2).</title>
        <authorList>
            <person name="Zhang J."/>
            <person name="Kudrna D."/>
            <person name="Lee S."/>
            <person name="Talag J."/>
            <person name="Rajasekar S."/>
            <person name="Welchert J."/>
            <person name="Hsing Y.-I."/>
            <person name="Wing R.A."/>
        </authorList>
    </citation>
    <scope>NUCLEOTIDE SEQUENCE [LARGE SCALE GENOMIC DNA]</scope>
    <source>
        <strain evidence="2">SL10</strain>
    </source>
</reference>